<feature type="non-terminal residue" evidence="1">
    <location>
        <position position="1"/>
    </location>
</feature>
<gene>
    <name evidence="1" type="ORF">M9458_035411</name>
</gene>
<evidence type="ECO:0000313" key="2">
    <source>
        <dbReference type="Proteomes" id="UP001529510"/>
    </source>
</evidence>
<organism evidence="1 2">
    <name type="scientific">Cirrhinus mrigala</name>
    <name type="common">Mrigala</name>
    <dbReference type="NCBI Taxonomy" id="683832"/>
    <lineage>
        <taxon>Eukaryota</taxon>
        <taxon>Metazoa</taxon>
        <taxon>Chordata</taxon>
        <taxon>Craniata</taxon>
        <taxon>Vertebrata</taxon>
        <taxon>Euteleostomi</taxon>
        <taxon>Actinopterygii</taxon>
        <taxon>Neopterygii</taxon>
        <taxon>Teleostei</taxon>
        <taxon>Ostariophysi</taxon>
        <taxon>Cypriniformes</taxon>
        <taxon>Cyprinidae</taxon>
        <taxon>Labeoninae</taxon>
        <taxon>Labeonini</taxon>
        <taxon>Cirrhinus</taxon>
    </lineage>
</organism>
<comment type="caution">
    <text evidence="1">The sequence shown here is derived from an EMBL/GenBank/DDBJ whole genome shotgun (WGS) entry which is preliminary data.</text>
</comment>
<dbReference type="EMBL" id="JAMKFB020000017">
    <property type="protein sequence ID" value="KAL0170815.1"/>
    <property type="molecule type" value="Genomic_DNA"/>
</dbReference>
<evidence type="ECO:0000313" key="1">
    <source>
        <dbReference type="EMBL" id="KAL0170815.1"/>
    </source>
</evidence>
<proteinExistence type="predicted"/>
<accession>A0ABD0PAU0</accession>
<protein>
    <submittedName>
        <fullName evidence="1">Uncharacterized protein</fullName>
    </submittedName>
</protein>
<feature type="non-terminal residue" evidence="1">
    <location>
        <position position="119"/>
    </location>
</feature>
<keyword evidence="2" id="KW-1185">Reference proteome</keyword>
<reference evidence="1 2" key="1">
    <citation type="submission" date="2024-05" db="EMBL/GenBank/DDBJ databases">
        <title>Genome sequencing and assembly of Indian major carp, Cirrhinus mrigala (Hamilton, 1822).</title>
        <authorList>
            <person name="Mohindra V."/>
            <person name="Chowdhury L.M."/>
            <person name="Lal K."/>
            <person name="Jena J.K."/>
        </authorList>
    </citation>
    <scope>NUCLEOTIDE SEQUENCE [LARGE SCALE GENOMIC DNA]</scope>
    <source>
        <strain evidence="1">CM1030</strain>
        <tissue evidence="1">Blood</tissue>
    </source>
</reference>
<dbReference type="AlphaFoldDB" id="A0ABD0PAU0"/>
<sequence>FLPQALVMCRQLISLHPRRTRSAEIKASALRPAAVGPCDHGNALPYGISLSSGGLGGVWGFGNALAGMRAPLRALRLLALNERGVCFCYHKQIEYADARGDGELELPSVPGFGLSLLYR</sequence>
<name>A0ABD0PAU0_CIRMR</name>
<dbReference type="Proteomes" id="UP001529510">
    <property type="component" value="Unassembled WGS sequence"/>
</dbReference>